<name>A0ABU7E7I7_9TELE</name>
<proteinExistence type="predicted"/>
<gene>
    <name evidence="1" type="ORF">CHARACLAT_006454</name>
</gene>
<keyword evidence="2" id="KW-1185">Reference proteome</keyword>
<comment type="caution">
    <text evidence="1">The sequence shown here is derived from an EMBL/GenBank/DDBJ whole genome shotgun (WGS) entry which is preliminary data.</text>
</comment>
<dbReference type="EMBL" id="JAHUTJ010049517">
    <property type="protein sequence ID" value="MED6283206.1"/>
    <property type="molecule type" value="Genomic_DNA"/>
</dbReference>
<evidence type="ECO:0000313" key="1">
    <source>
        <dbReference type="EMBL" id="MED6283206.1"/>
    </source>
</evidence>
<reference evidence="1 2" key="1">
    <citation type="submission" date="2021-06" db="EMBL/GenBank/DDBJ databases">
        <authorList>
            <person name="Palmer J.M."/>
        </authorList>
    </citation>
    <scope>NUCLEOTIDE SEQUENCE [LARGE SCALE GENOMIC DNA]</scope>
    <source>
        <strain evidence="1 2">CL_MEX2019</strain>
        <tissue evidence="1">Muscle</tissue>
    </source>
</reference>
<accession>A0ABU7E7I7</accession>
<organism evidence="1 2">
    <name type="scientific">Characodon lateralis</name>
    <dbReference type="NCBI Taxonomy" id="208331"/>
    <lineage>
        <taxon>Eukaryota</taxon>
        <taxon>Metazoa</taxon>
        <taxon>Chordata</taxon>
        <taxon>Craniata</taxon>
        <taxon>Vertebrata</taxon>
        <taxon>Euteleostomi</taxon>
        <taxon>Actinopterygii</taxon>
        <taxon>Neopterygii</taxon>
        <taxon>Teleostei</taxon>
        <taxon>Neoteleostei</taxon>
        <taxon>Acanthomorphata</taxon>
        <taxon>Ovalentaria</taxon>
        <taxon>Atherinomorphae</taxon>
        <taxon>Cyprinodontiformes</taxon>
        <taxon>Goodeidae</taxon>
        <taxon>Characodon</taxon>
    </lineage>
</organism>
<sequence>MGQCSLPSSAAISTHRPSLRGLSLTHMVDKQFIRVSCGWRKILLSSPGQQSCCLFVLLSHVSFLLPQTHCQLPEITLSLQIMTLHKNISTKYDFSADKNIQFFH</sequence>
<evidence type="ECO:0000313" key="2">
    <source>
        <dbReference type="Proteomes" id="UP001352852"/>
    </source>
</evidence>
<protein>
    <submittedName>
        <fullName evidence="1">Uncharacterized protein</fullName>
    </submittedName>
</protein>
<dbReference type="Proteomes" id="UP001352852">
    <property type="component" value="Unassembled WGS sequence"/>
</dbReference>